<dbReference type="OrthoDB" id="5823882at2"/>
<dbReference type="AlphaFoldDB" id="Q1Z3F2"/>
<proteinExistence type="predicted"/>
<comment type="caution">
    <text evidence="1">The sequence shown here is derived from an EMBL/GenBank/DDBJ whole genome shotgun (WGS) entry which is preliminary data.</text>
</comment>
<accession>Q1Z3F2</accession>
<gene>
    <name evidence="1" type="ORF">P3TCK_11429</name>
</gene>
<dbReference type="HOGENOM" id="CLU_2602974_0_0_6"/>
<sequence>MKELQFFTNDKTFTYIDVSSPTFEEEKNQLLMQDFVVSGDRIRANTIDSAIDKHKNSSGDRMKEYAIFSLVAGLFGGIQ</sequence>
<organism evidence="1 2">
    <name type="scientific">Photobacterium profundum 3TCK</name>
    <dbReference type="NCBI Taxonomy" id="314280"/>
    <lineage>
        <taxon>Bacteria</taxon>
        <taxon>Pseudomonadati</taxon>
        <taxon>Pseudomonadota</taxon>
        <taxon>Gammaproteobacteria</taxon>
        <taxon>Vibrionales</taxon>
        <taxon>Vibrionaceae</taxon>
        <taxon>Photobacterium</taxon>
    </lineage>
</organism>
<dbReference type="Proteomes" id="UP000003789">
    <property type="component" value="Unassembled WGS sequence"/>
</dbReference>
<name>Q1Z3F2_9GAMM</name>
<reference evidence="1 2" key="1">
    <citation type="submission" date="2006-03" db="EMBL/GenBank/DDBJ databases">
        <authorList>
            <person name="Bartlett D.H."/>
            <person name="Valle G."/>
            <person name="Lauro F.M."/>
            <person name="Vezzi A."/>
            <person name="Simonato F."/>
            <person name="Eloe E."/>
            <person name="Vitulo N."/>
            <person name="Stratton T.K."/>
            <person name="D'angelo M."/>
            <person name="Ferriera S."/>
            <person name="Johnson J."/>
            <person name="Kravitz S."/>
            <person name="Beeson K."/>
            <person name="Sutton G."/>
            <person name="Rogers Y."/>
            <person name="Friedman R."/>
            <person name="Frazier M."/>
            <person name="Venter J.C."/>
        </authorList>
    </citation>
    <scope>NUCLEOTIDE SEQUENCE [LARGE SCALE GENOMIC DNA]</scope>
    <source>
        <strain evidence="1 2">3TCK</strain>
    </source>
</reference>
<dbReference type="EMBL" id="AAPH01000014">
    <property type="protein sequence ID" value="EAS43054.1"/>
    <property type="molecule type" value="Genomic_DNA"/>
</dbReference>
<protein>
    <submittedName>
        <fullName evidence="1">Uncharacterized protein</fullName>
    </submittedName>
</protein>
<evidence type="ECO:0000313" key="1">
    <source>
        <dbReference type="EMBL" id="EAS43054.1"/>
    </source>
</evidence>
<dbReference type="RefSeq" id="WP_006230308.1">
    <property type="nucleotide sequence ID" value="NZ_CH724134.1"/>
</dbReference>
<evidence type="ECO:0000313" key="2">
    <source>
        <dbReference type="Proteomes" id="UP000003789"/>
    </source>
</evidence>